<dbReference type="PANTHER" id="PTHR31084:SF0">
    <property type="entry name" value="ALPHA-L-FUCOSIDASE 2"/>
    <property type="match status" value="1"/>
</dbReference>
<accession>A0A1L7XS66</accession>
<feature type="domain" description="Alpha fucosidase A-like C-terminal" evidence="2">
    <location>
        <begin position="688"/>
        <end position="749"/>
    </location>
</feature>
<evidence type="ECO:0000259" key="1">
    <source>
        <dbReference type="Pfam" id="PF14498"/>
    </source>
</evidence>
<proteinExistence type="predicted"/>
<dbReference type="EMBL" id="FJOG01000048">
    <property type="protein sequence ID" value="CZR67870.1"/>
    <property type="molecule type" value="Genomic_DNA"/>
</dbReference>
<dbReference type="Gene3D" id="1.50.10.10">
    <property type="match status" value="1"/>
</dbReference>
<reference evidence="4 5" key="1">
    <citation type="submission" date="2016-03" db="EMBL/GenBank/DDBJ databases">
        <authorList>
            <person name="Ploux O."/>
        </authorList>
    </citation>
    <scope>NUCLEOTIDE SEQUENCE [LARGE SCALE GENOMIC DNA]</scope>
    <source>
        <strain evidence="4 5">UAMH 11012</strain>
    </source>
</reference>
<dbReference type="GO" id="GO:0005975">
    <property type="term" value="P:carbohydrate metabolic process"/>
    <property type="evidence" value="ECO:0007669"/>
    <property type="project" value="InterPro"/>
</dbReference>
<gene>
    <name evidence="4" type="ORF">PAC_17769</name>
</gene>
<dbReference type="InterPro" id="IPR054363">
    <property type="entry name" value="GH95_cat"/>
</dbReference>
<dbReference type="InterPro" id="IPR016518">
    <property type="entry name" value="Alpha-L-fucosidase"/>
</dbReference>
<dbReference type="PIRSF" id="PIRSF007663">
    <property type="entry name" value="UCP007663"/>
    <property type="match status" value="1"/>
</dbReference>
<dbReference type="InterPro" id="IPR049053">
    <property type="entry name" value="AFCA-like_C"/>
</dbReference>
<evidence type="ECO:0000259" key="2">
    <source>
        <dbReference type="Pfam" id="PF21307"/>
    </source>
</evidence>
<organism evidence="4 5">
    <name type="scientific">Phialocephala subalpina</name>
    <dbReference type="NCBI Taxonomy" id="576137"/>
    <lineage>
        <taxon>Eukaryota</taxon>
        <taxon>Fungi</taxon>
        <taxon>Dikarya</taxon>
        <taxon>Ascomycota</taxon>
        <taxon>Pezizomycotina</taxon>
        <taxon>Leotiomycetes</taxon>
        <taxon>Helotiales</taxon>
        <taxon>Mollisiaceae</taxon>
        <taxon>Phialocephala</taxon>
        <taxon>Phialocephala fortinii species complex</taxon>
    </lineage>
</organism>
<dbReference type="PANTHER" id="PTHR31084">
    <property type="entry name" value="ALPHA-L-FUCOSIDASE 2"/>
    <property type="match status" value="1"/>
</dbReference>
<keyword evidence="5" id="KW-1185">Reference proteome</keyword>
<dbReference type="OrthoDB" id="2848340at2759"/>
<feature type="domain" description="Glycosyl hydrolase family 95 catalytic" evidence="3">
    <location>
        <begin position="265"/>
        <end position="685"/>
    </location>
</feature>
<dbReference type="STRING" id="576137.A0A1L7XS66"/>
<name>A0A1L7XS66_9HELO</name>
<dbReference type="Pfam" id="PF22124">
    <property type="entry name" value="Glyco_hydro_95_cat"/>
    <property type="match status" value="1"/>
</dbReference>
<dbReference type="InterPro" id="IPR012341">
    <property type="entry name" value="6hp_glycosidase-like_sf"/>
</dbReference>
<sequence length="772" mass="85659">MTEALWYNTPAKAWGTGLPIGNGRIGAVVLSEISKETWSFNEITFWSGQSELSPKVYGGKAAIKEIQARYLGNDFVGGKLLAEQYLQPSKKNYGTNLTVAKIHLEFDQPSAAPSNFRRELNLDKAVASAQYVLGGHNYRRETFISHRQQILVSQISTDSTQGLSLTLSISSENPDFIVTIMGDALGFQAHALESAHSDGKCGVRGRGIVKISAPGGSIQVNNGRLVVKNAKFALVFLAFNTDFRQTNNDWMSLASAQLKDAQSRTYEQLKTDHMKDHQSLYRRVSINLGGNESAALPTNERQSRFNESGFDDPSLFALYFQYGRYLTISGTRADSPLPLHLQGLWNDGEASKMNWSCDYHLDINTQMNYFPTEMTSLTECHAPLINYIETLARDGETTAEQFYGSPGWVAHVFSNVWGFTDPGWEVSWGLNVTGGLWIASHLIEHFEYTQDKTFLAEKAFPILKKSAEFYLDYMTIEPISGHLVTGPSVSPENSFFTGDVKDGEQQLCLAPTVDTILIRDLFHFLINAGSQLNTDAEFCSRLKDALPKLPPLKIGKKGQLQEWLEDYEESQPDHRHLSHTIALCRSDQITPRHTPALAESVRVTLANRQARADLEDIEFTAALFGLNFARLNDGESALKHVGHLIGELCFENLLSYSKAGVAGAENSIFVIDGNFGGAAVVGEMLLRSSNSEVDLLPALPSKWHSGFVQGLRARGNVEFDIEWKDGNLTVVTLKAFSPGRVTLYYKNHRVDLSFDSLEVIRLSNSLELLSKA</sequence>
<protein>
    <submittedName>
        <fullName evidence="4">Uncharacterized protein</fullName>
    </submittedName>
</protein>
<dbReference type="SUPFAM" id="SSF48208">
    <property type="entry name" value="Six-hairpin glycosidases"/>
    <property type="match status" value="1"/>
</dbReference>
<dbReference type="GO" id="GO:0004560">
    <property type="term" value="F:alpha-L-fucosidase activity"/>
    <property type="evidence" value="ECO:0007669"/>
    <property type="project" value="InterPro"/>
</dbReference>
<evidence type="ECO:0000313" key="5">
    <source>
        <dbReference type="Proteomes" id="UP000184330"/>
    </source>
</evidence>
<dbReference type="AlphaFoldDB" id="A0A1L7XS66"/>
<dbReference type="Pfam" id="PF21307">
    <property type="entry name" value="Glyco_hydro_95_C"/>
    <property type="match status" value="1"/>
</dbReference>
<dbReference type="InterPro" id="IPR008928">
    <property type="entry name" value="6-hairpin_glycosidase_sf"/>
</dbReference>
<feature type="domain" description="Glycosyl hydrolase family 95 N-terminal" evidence="1">
    <location>
        <begin position="5"/>
        <end position="245"/>
    </location>
</feature>
<evidence type="ECO:0000259" key="3">
    <source>
        <dbReference type="Pfam" id="PF22124"/>
    </source>
</evidence>
<dbReference type="InterPro" id="IPR027414">
    <property type="entry name" value="GH95_N_dom"/>
</dbReference>
<evidence type="ECO:0000313" key="4">
    <source>
        <dbReference type="EMBL" id="CZR67870.1"/>
    </source>
</evidence>
<dbReference type="Proteomes" id="UP000184330">
    <property type="component" value="Unassembled WGS sequence"/>
</dbReference>
<dbReference type="Pfam" id="PF14498">
    <property type="entry name" value="Glyco_hyd_65N_2"/>
    <property type="match status" value="1"/>
</dbReference>